<name>A0A7W8J8R8_9BACT</name>
<keyword evidence="3" id="KW-0472">Membrane</keyword>
<accession>A0A7W8J8R8</accession>
<feature type="transmembrane region" description="Helical" evidence="3">
    <location>
        <begin position="21"/>
        <end position="41"/>
    </location>
</feature>
<dbReference type="GO" id="GO:0005737">
    <property type="term" value="C:cytoplasm"/>
    <property type="evidence" value="ECO:0007669"/>
    <property type="project" value="UniProtKB-SubCell"/>
</dbReference>
<evidence type="ECO:0000256" key="1">
    <source>
        <dbReference type="ARBA" id="ARBA00004496"/>
    </source>
</evidence>
<dbReference type="CDD" id="cd15482">
    <property type="entry name" value="Sialidase_non-viral"/>
    <property type="match status" value="1"/>
</dbReference>
<reference evidence="5 6" key="1">
    <citation type="submission" date="2020-08" db="EMBL/GenBank/DDBJ databases">
        <title>Genomic Encyclopedia of Type Strains, Phase IV (KMG-V): Genome sequencing to study the core and pangenomes of soil and plant-associated prokaryotes.</title>
        <authorList>
            <person name="Whitman W."/>
        </authorList>
    </citation>
    <scope>NUCLEOTIDE SEQUENCE [LARGE SCALE GENOMIC DNA]</scope>
    <source>
        <strain evidence="5 6">M8US30</strain>
    </source>
</reference>
<keyword evidence="3" id="KW-1133">Transmembrane helix</keyword>
<protein>
    <recommendedName>
        <fullName evidence="4">Abnormal spindle-like microcephaly-associated protein ASH domain-containing protein</fullName>
    </recommendedName>
</protein>
<evidence type="ECO:0000256" key="2">
    <source>
        <dbReference type="ARBA" id="ARBA00022490"/>
    </source>
</evidence>
<dbReference type="SUPFAM" id="SSF50939">
    <property type="entry name" value="Sialidases"/>
    <property type="match status" value="1"/>
</dbReference>
<gene>
    <name evidence="5" type="ORF">HDF10_002731</name>
</gene>
<dbReference type="InterPro" id="IPR031549">
    <property type="entry name" value="ASH"/>
</dbReference>
<keyword evidence="2" id="KW-0963">Cytoplasm</keyword>
<dbReference type="InterPro" id="IPR036278">
    <property type="entry name" value="Sialidase_sf"/>
</dbReference>
<evidence type="ECO:0000313" key="6">
    <source>
        <dbReference type="Proteomes" id="UP000569092"/>
    </source>
</evidence>
<feature type="domain" description="Abnormal spindle-like microcephaly-associated protein ASH" evidence="4">
    <location>
        <begin position="1167"/>
        <end position="1247"/>
    </location>
</feature>
<keyword evidence="3" id="KW-0812">Transmembrane</keyword>
<dbReference type="NCBIfam" id="NF012200">
    <property type="entry name" value="choice_anch_D"/>
    <property type="match status" value="4"/>
</dbReference>
<dbReference type="Proteomes" id="UP000569092">
    <property type="component" value="Unassembled WGS sequence"/>
</dbReference>
<dbReference type="Pfam" id="PF15780">
    <property type="entry name" value="ASH"/>
    <property type="match status" value="1"/>
</dbReference>
<dbReference type="Gene3D" id="2.60.40.10">
    <property type="entry name" value="Immunoglobulins"/>
    <property type="match status" value="4"/>
</dbReference>
<dbReference type="EMBL" id="JACHDZ010000004">
    <property type="protein sequence ID" value="MBB5344745.1"/>
    <property type="molecule type" value="Genomic_DNA"/>
</dbReference>
<evidence type="ECO:0000256" key="3">
    <source>
        <dbReference type="SAM" id="Phobius"/>
    </source>
</evidence>
<proteinExistence type="predicted"/>
<comment type="subcellular location">
    <subcellularLocation>
        <location evidence="1">Cytoplasm</location>
    </subcellularLocation>
</comment>
<evidence type="ECO:0000313" key="5">
    <source>
        <dbReference type="EMBL" id="MBB5344745.1"/>
    </source>
</evidence>
<dbReference type="SUPFAM" id="SSF110296">
    <property type="entry name" value="Oligoxyloglucan reducing end-specific cellobiohydrolase"/>
    <property type="match status" value="1"/>
</dbReference>
<dbReference type="InterPro" id="IPR015943">
    <property type="entry name" value="WD40/YVTN_repeat-like_dom_sf"/>
</dbReference>
<dbReference type="InterPro" id="IPR013783">
    <property type="entry name" value="Ig-like_fold"/>
</dbReference>
<dbReference type="Gene3D" id="2.130.10.10">
    <property type="entry name" value="YVTN repeat-like/Quinoprotein amine dehydrogenase"/>
    <property type="match status" value="2"/>
</dbReference>
<evidence type="ECO:0000259" key="4">
    <source>
        <dbReference type="Pfam" id="PF15780"/>
    </source>
</evidence>
<sequence length="1540" mass="154724">MGLVLSSQHERLAEHLPYWASRFFSAVIFFLALTVPVLVFGQLSPVPTAAQHEGSVPSANSLSSHTVRSRRFVDGRTLAGDVPAAQVMDSARQKHAAMLVEQAASAQLSSLSAPWQAVGPHQVASIAYGNVTGRVTAIAIDPADPTGNTVYLGTIGGGVWKSINAAGPSATVTFVPLTDTLPVFSANAGTAAIPSLSIGAISVQSGVILAGTGDPNDASDSFYGSGLLRSADNGVTWTLIQNSQDGVAGNHLFSGLGFAGFAWSTATPGTVVAAVSQAAEGVLVNAPDATNSVMGFYYSTDAGVTWQMSTIMDGSQSVQSPQSPSQLLGGRAATAVVWNPVRHRFYGAIRYHGYYESADGVTWTRLANQPGQGLTAMNCPPDPTSLGSTSCPIFRGALAVQPNTGDTFALTVDQNNLDQGLWQDVCGLSGGNCGNGTITFGKQLPSAALEIGNGSTVVPQADYNLALAAAPSGPSGSTQGTILYVGTADLFRCAVSAGCALRNTTNALNGCAAPAQVAPAQHAIATLATASQPLIYLGNDGGLWRSTDGVNEQSTPCSTDDATHFQNLNGGLGSLAEVVSFAQHPSDAGTVLVGLGANGTAATTSLGLSSWPQLSTGEGGTVGIDQTNPSLWYVSTAAGVSIRQCSKGAACSSADFVGTPTIGPAQVDEDDSVIDAPWLLDPVLPSNVLIGTCRVWRGPVSGGSSWPSSNAISSLLAGPLGTSCVSKNPVLRSLAAGGLLNNASTVRDSDSPVLYAGMAGKLDGGGSVGGHLYSITTAGTANSTTTWTDIATSPVTNGQGTSFNSGGFDLSAVAADPHDATGKTVYATVMGFAGNGVNAAHLYRSIDAGAHWSNISSNLPDAPANSVVVDPNDANTIYVAMDTGVYVTTGVTTCTTANCWSVYGTGLPNAPVVELAAAPAMATGDGRTGELRAGTYGRGLWQIPLVTAAIAAQPVISLNPIALTFNGESIGTASAAQTITVTNTGLAPLTVSLVAVTGDFNETDNCTAALIAINLTCTIQISFLPTATGGRSGILTIYGNVAGGQATATLTGTGLAAAAIVLDPVVLTFPSTTLNATSPVQNITISNTSNNAVGLQGAIINGGDFRITVDTCGPTLGPGVGCTVGIVFTPSASGTRTGTLTVTDDVGIQTASLSGIGTSPATDALSPLTLTFGAQQVDTASAPQQITLSNTGDLPLTLIAAQITSGDFTVVNACGNSLNPHSTCSMNVAFAPKNVGPLRGTLSVADQYRTQTVALNGIGIAPPGVSLAPFSTVVFPPTGVGLQSASQAITLTNNVGAPLSIQGISLTGDFVILPNSSTCGANVAPDAACVLQIAFAPTVGGPRTGSLMVTDSAGNSPQTLSLTGPGVDFALTTNGITSVSITSGQNAVFPLLLSSASNVSGTVTFTCAGMPANSTCNVTPSSIPLGSTTTVSVTVLTGVASALSSRPFINRSDVILFATLFPLGLLVLRPARRSSVAGFALLCFLLAASGCGVGREIPLTSGSNPGGPSGPVTTAGTYTVVTTATSAGLTRSVNLTLIVQ</sequence>
<comment type="caution">
    <text evidence="5">The sequence shown here is derived from an EMBL/GenBank/DDBJ whole genome shotgun (WGS) entry which is preliminary data.</text>
</comment>
<organism evidence="5 6">
    <name type="scientific">Tunturiibacter lichenicola</name>
    <dbReference type="NCBI Taxonomy" id="2051959"/>
    <lineage>
        <taxon>Bacteria</taxon>
        <taxon>Pseudomonadati</taxon>
        <taxon>Acidobacteriota</taxon>
        <taxon>Terriglobia</taxon>
        <taxon>Terriglobales</taxon>
        <taxon>Acidobacteriaceae</taxon>
        <taxon>Tunturiibacter</taxon>
    </lineage>
</organism>